<dbReference type="InterPro" id="IPR015890">
    <property type="entry name" value="Chorismate_C"/>
</dbReference>
<evidence type="ECO:0000256" key="4">
    <source>
        <dbReference type="ARBA" id="ARBA00011575"/>
    </source>
</evidence>
<evidence type="ECO:0000256" key="12">
    <source>
        <dbReference type="ARBA" id="ARBA00023239"/>
    </source>
</evidence>
<dbReference type="SUPFAM" id="SSF56322">
    <property type="entry name" value="ADC synthase"/>
    <property type="match status" value="1"/>
</dbReference>
<dbReference type="UniPathway" id="UPA00035">
    <property type="reaction ID" value="UER00040"/>
</dbReference>
<dbReference type="InterPro" id="IPR019999">
    <property type="entry name" value="Anth_synth_I-like"/>
</dbReference>
<keyword evidence="12 17" id="KW-0456">Lyase</keyword>
<evidence type="ECO:0000256" key="2">
    <source>
        <dbReference type="ARBA" id="ARBA00004873"/>
    </source>
</evidence>
<dbReference type="GO" id="GO:0004049">
    <property type="term" value="F:anthranilate synthase activity"/>
    <property type="evidence" value="ECO:0007669"/>
    <property type="project" value="UniProtKB-EC"/>
</dbReference>
<dbReference type="PANTHER" id="PTHR11236">
    <property type="entry name" value="AMINOBENZOATE/ANTHRANILATE SYNTHASE"/>
    <property type="match status" value="1"/>
</dbReference>
<evidence type="ECO:0000259" key="16">
    <source>
        <dbReference type="Pfam" id="PF04715"/>
    </source>
</evidence>
<reference evidence="17" key="1">
    <citation type="submission" date="2019-08" db="EMBL/GenBank/DDBJ databases">
        <authorList>
            <person name="Kucharzyk K."/>
            <person name="Murdoch R.W."/>
            <person name="Higgins S."/>
            <person name="Loffler F."/>
        </authorList>
    </citation>
    <scope>NUCLEOTIDE SEQUENCE</scope>
</reference>
<comment type="similarity">
    <text evidence="3">Belongs to the anthranilate synthase component I family.</text>
</comment>
<evidence type="ECO:0000256" key="13">
    <source>
        <dbReference type="ARBA" id="ARBA00025634"/>
    </source>
</evidence>
<dbReference type="PANTHER" id="PTHR11236:SF48">
    <property type="entry name" value="ISOCHORISMATE SYNTHASE MENF"/>
    <property type="match status" value="1"/>
</dbReference>
<accession>A0A644W0S9</accession>
<evidence type="ECO:0000256" key="10">
    <source>
        <dbReference type="ARBA" id="ARBA00022842"/>
    </source>
</evidence>
<dbReference type="EC" id="4.1.3.27" evidence="5"/>
<evidence type="ECO:0000256" key="5">
    <source>
        <dbReference type="ARBA" id="ARBA00012266"/>
    </source>
</evidence>
<evidence type="ECO:0000256" key="3">
    <source>
        <dbReference type="ARBA" id="ARBA00009562"/>
    </source>
</evidence>
<keyword evidence="10" id="KW-0460">Magnesium</keyword>
<feature type="domain" description="Anthranilate synthase component I N-terminal" evidence="16">
    <location>
        <begin position="29"/>
        <end position="167"/>
    </location>
</feature>
<dbReference type="InterPro" id="IPR005256">
    <property type="entry name" value="Anth_synth_I_PabB"/>
</dbReference>
<comment type="subunit">
    <text evidence="4">Heterotetramer consisting of two non-identical subunits: a beta subunit (TrpG) and a large alpha subunit (TrpE).</text>
</comment>
<dbReference type="Gene3D" id="3.60.120.10">
    <property type="entry name" value="Anthranilate synthase"/>
    <property type="match status" value="1"/>
</dbReference>
<dbReference type="GO" id="GO:0046872">
    <property type="term" value="F:metal ion binding"/>
    <property type="evidence" value="ECO:0007669"/>
    <property type="project" value="UniProtKB-KW"/>
</dbReference>
<keyword evidence="8" id="KW-0479">Metal-binding</keyword>
<comment type="function">
    <text evidence="13">Part of a heterotetrameric complex that catalyzes the two-step biosynthesis of anthranilate, an intermediate in the biosynthesis of L-tryptophan. In the first step, the glutamine-binding beta subunit (TrpG) of anthranilate synthase (AS) provides the glutamine amidotransferase activity which generates ammonia as a substrate that, along with chorismate, is used in the second step, catalyzed by the large alpha subunit of AS (TrpE) to produce anthranilate. In the absence of TrpG, TrpE can synthesize anthranilate directly from chorismate and high concentrations of ammonia.</text>
</comment>
<evidence type="ECO:0000256" key="9">
    <source>
        <dbReference type="ARBA" id="ARBA00022822"/>
    </source>
</evidence>
<evidence type="ECO:0000256" key="7">
    <source>
        <dbReference type="ARBA" id="ARBA00022605"/>
    </source>
</evidence>
<dbReference type="AlphaFoldDB" id="A0A644W0S9"/>
<evidence type="ECO:0000256" key="1">
    <source>
        <dbReference type="ARBA" id="ARBA00001946"/>
    </source>
</evidence>
<organism evidence="17">
    <name type="scientific">bioreactor metagenome</name>
    <dbReference type="NCBI Taxonomy" id="1076179"/>
    <lineage>
        <taxon>unclassified sequences</taxon>
        <taxon>metagenomes</taxon>
        <taxon>ecological metagenomes</taxon>
    </lineage>
</organism>
<evidence type="ECO:0000256" key="8">
    <source>
        <dbReference type="ARBA" id="ARBA00022723"/>
    </source>
</evidence>
<dbReference type="Pfam" id="PF04715">
    <property type="entry name" value="Anth_synt_I_N"/>
    <property type="match status" value="1"/>
</dbReference>
<feature type="domain" description="Chorismate-utilising enzyme C-terminal" evidence="15">
    <location>
        <begin position="224"/>
        <end position="476"/>
    </location>
</feature>
<evidence type="ECO:0000313" key="17">
    <source>
        <dbReference type="EMBL" id="MPL97344.1"/>
    </source>
</evidence>
<dbReference type="InterPro" id="IPR006805">
    <property type="entry name" value="Anth_synth_I_N"/>
</dbReference>
<dbReference type="Pfam" id="PF00425">
    <property type="entry name" value="Chorismate_bind"/>
    <property type="match status" value="1"/>
</dbReference>
<comment type="cofactor">
    <cofactor evidence="1">
        <name>Mg(2+)</name>
        <dbReference type="ChEBI" id="CHEBI:18420"/>
    </cofactor>
</comment>
<evidence type="ECO:0000256" key="14">
    <source>
        <dbReference type="ARBA" id="ARBA00047683"/>
    </source>
</evidence>
<proteinExistence type="inferred from homology"/>
<protein>
    <recommendedName>
        <fullName evidence="6">Anthranilate synthase component 1</fullName>
        <ecNumber evidence="5">4.1.3.27</ecNumber>
    </recommendedName>
</protein>
<comment type="catalytic activity">
    <reaction evidence="14">
        <text>chorismate + L-glutamine = anthranilate + pyruvate + L-glutamate + H(+)</text>
        <dbReference type="Rhea" id="RHEA:21732"/>
        <dbReference type="ChEBI" id="CHEBI:15361"/>
        <dbReference type="ChEBI" id="CHEBI:15378"/>
        <dbReference type="ChEBI" id="CHEBI:16567"/>
        <dbReference type="ChEBI" id="CHEBI:29748"/>
        <dbReference type="ChEBI" id="CHEBI:29985"/>
        <dbReference type="ChEBI" id="CHEBI:58359"/>
        <dbReference type="EC" id="4.1.3.27"/>
    </reaction>
</comment>
<keyword evidence="9" id="KW-0822">Tryptophan biosynthesis</keyword>
<dbReference type="PRINTS" id="PR00095">
    <property type="entry name" value="ANTSNTHASEI"/>
</dbReference>
<evidence type="ECO:0000259" key="15">
    <source>
        <dbReference type="Pfam" id="PF00425"/>
    </source>
</evidence>
<comment type="caution">
    <text evidence="17">The sequence shown here is derived from an EMBL/GenBank/DDBJ whole genome shotgun (WGS) entry which is preliminary data.</text>
</comment>
<keyword evidence="7" id="KW-0028">Amino-acid biosynthesis</keyword>
<evidence type="ECO:0000256" key="6">
    <source>
        <dbReference type="ARBA" id="ARBA00020653"/>
    </source>
</evidence>
<name>A0A644W0S9_9ZZZZ</name>
<sequence length="494" mass="54498">MKIVPSYQEFYELTKGNNIIPVCVTVAADLDTPISVYYKTVGDGNGFMLESAESSRNFGRYSFIGAQPFALFTARSESAQVTQLGKISTISGTPLAALQQYMETFSFAAVGQLPPFAGGAVGYFAYETAMTWERNRNFNLPGDMILAELMFCQVLIAFDHLHNTITVIYLVQVEAEIEMEHLYQKALDEINIIIAKLKTSMVTMPDSAGNSQTGAVSNDEQFRSNYVGMVKKAKDYIASGDVFQVVLSQRFSREINCHPISVYRRLRRLNPSPYMFYINFGHHQVIGASPEMLVKVTNGKVETCPIAGTRPRGITEVEDAVLAEQLLNDVKEKAEHAMLVDLGRNDIGRVSIPGTVEVEQFMQVEKFSHVMHLVSKVSGRLTPQYNQFKALQACFPAGTVSGAPKVRAMEIVSELEDGCRGVYAGAVGYIDFKGNMDTCITIRTMVVEGGKATVQTGAGIVADSVPDTEYQELKHKAKVLFRVLEGDDGRDFIN</sequence>
<gene>
    <name evidence="17" type="primary">trpE_11</name>
    <name evidence="17" type="ORF">SDC9_43534</name>
</gene>
<dbReference type="NCBIfam" id="TIGR00564">
    <property type="entry name" value="trpE_most"/>
    <property type="match status" value="1"/>
</dbReference>
<evidence type="ECO:0000256" key="11">
    <source>
        <dbReference type="ARBA" id="ARBA00023141"/>
    </source>
</evidence>
<dbReference type="GO" id="GO:0000162">
    <property type="term" value="P:L-tryptophan biosynthetic process"/>
    <property type="evidence" value="ECO:0007669"/>
    <property type="project" value="UniProtKB-UniPathway"/>
</dbReference>
<comment type="pathway">
    <text evidence="2">Amino-acid biosynthesis; L-tryptophan biosynthesis; L-tryptophan from chorismate: step 1/5.</text>
</comment>
<dbReference type="EMBL" id="VSSQ01000550">
    <property type="protein sequence ID" value="MPL97344.1"/>
    <property type="molecule type" value="Genomic_DNA"/>
</dbReference>
<dbReference type="InterPro" id="IPR005801">
    <property type="entry name" value="ADC_synthase"/>
</dbReference>
<keyword evidence="11" id="KW-0057">Aromatic amino acid biosynthesis</keyword>